<gene>
    <name evidence="2" type="ORF">ABT39_MTgene5780</name>
</gene>
<evidence type="ECO:0000313" key="2">
    <source>
        <dbReference type="EMBL" id="KUM47594.1"/>
    </source>
</evidence>
<dbReference type="EMBL" id="LKAM01000007">
    <property type="protein sequence ID" value="KUM47594.1"/>
    <property type="molecule type" value="Genomic_DNA"/>
</dbReference>
<protein>
    <submittedName>
        <fullName evidence="2">Uncharacterized protein</fullName>
    </submittedName>
</protein>
<feature type="compositionally biased region" description="Basic and acidic residues" evidence="1">
    <location>
        <begin position="50"/>
        <end position="60"/>
    </location>
</feature>
<sequence length="74" mass="8615">MLKLILGSRQNETNRLLPNYPTDNAFHQSPFAKVTRPEKRNGLERTEVMEQSFHEGRNEVRNQSCSWGTGRNQI</sequence>
<organism evidence="2">
    <name type="scientific">Picea glauca</name>
    <name type="common">White spruce</name>
    <name type="synonym">Pinus glauca</name>
    <dbReference type="NCBI Taxonomy" id="3330"/>
    <lineage>
        <taxon>Eukaryota</taxon>
        <taxon>Viridiplantae</taxon>
        <taxon>Streptophyta</taxon>
        <taxon>Embryophyta</taxon>
        <taxon>Tracheophyta</taxon>
        <taxon>Spermatophyta</taxon>
        <taxon>Pinopsida</taxon>
        <taxon>Pinidae</taxon>
        <taxon>Conifers I</taxon>
        <taxon>Pinales</taxon>
        <taxon>Pinaceae</taxon>
        <taxon>Picea</taxon>
    </lineage>
</organism>
<proteinExistence type="predicted"/>
<evidence type="ECO:0000256" key="1">
    <source>
        <dbReference type="SAM" id="MobiDB-lite"/>
    </source>
</evidence>
<dbReference type="AlphaFoldDB" id="A0A101LYA4"/>
<geneLocation type="mitochondrion" evidence="2"/>
<feature type="compositionally biased region" description="Polar residues" evidence="1">
    <location>
        <begin position="61"/>
        <end position="74"/>
    </location>
</feature>
<keyword evidence="2" id="KW-0496">Mitochondrion</keyword>
<accession>A0A101LYA4</accession>
<feature type="region of interest" description="Disordered" evidence="1">
    <location>
        <begin position="50"/>
        <end position="74"/>
    </location>
</feature>
<name>A0A101LYA4_PICGL</name>
<comment type="caution">
    <text evidence="2">The sequence shown here is derived from an EMBL/GenBank/DDBJ whole genome shotgun (WGS) entry which is preliminary data.</text>
</comment>
<reference evidence="2" key="1">
    <citation type="journal article" date="2015" name="Genome Biol. Evol.">
        <title>Organellar Genomes of White Spruce (Picea glauca): Assembly and Annotation.</title>
        <authorList>
            <person name="Jackman S.D."/>
            <person name="Warren R.L."/>
            <person name="Gibb E.A."/>
            <person name="Vandervalk B.P."/>
            <person name="Mohamadi H."/>
            <person name="Chu J."/>
            <person name="Raymond A."/>
            <person name="Pleasance S."/>
            <person name="Coope R."/>
            <person name="Wildung M.R."/>
            <person name="Ritland C.E."/>
            <person name="Bousquet J."/>
            <person name="Jones S.J."/>
            <person name="Bohlmann J."/>
            <person name="Birol I."/>
        </authorList>
    </citation>
    <scope>NUCLEOTIDE SEQUENCE [LARGE SCALE GENOMIC DNA]</scope>
    <source>
        <tissue evidence="2">Flushing bud</tissue>
    </source>
</reference>